<evidence type="ECO:0000256" key="1">
    <source>
        <dbReference type="SAM" id="MobiDB-lite"/>
    </source>
</evidence>
<evidence type="ECO:0008006" key="5">
    <source>
        <dbReference type="Google" id="ProtNLM"/>
    </source>
</evidence>
<reference evidence="3 4" key="1">
    <citation type="submission" date="2020-03" db="EMBL/GenBank/DDBJ databases">
        <title>Genome mining and metabolic profiling illuminate the polycyclic tetramate macrolactams from Streptomyces koyangensis SCSIO 5802.</title>
        <authorList>
            <person name="Ding W."/>
        </authorList>
    </citation>
    <scope>NUCLEOTIDE SEQUENCE [LARGE SCALE GENOMIC DNA]</scope>
    <source>
        <strain evidence="3 4">SCSIO 5802</strain>
    </source>
</reference>
<dbReference type="EMBL" id="CP049945">
    <property type="protein sequence ID" value="QRF01112.1"/>
    <property type="molecule type" value="Genomic_DNA"/>
</dbReference>
<dbReference type="PROSITE" id="PS51257">
    <property type="entry name" value="PROKAR_LIPOPROTEIN"/>
    <property type="match status" value="1"/>
</dbReference>
<proteinExistence type="predicted"/>
<keyword evidence="4" id="KW-1185">Reference proteome</keyword>
<feature type="compositionally biased region" description="Basic and acidic residues" evidence="1">
    <location>
        <begin position="51"/>
        <end position="70"/>
    </location>
</feature>
<sequence length="158" mass="16250">MARVHRTRTTAAILATVAVTAVAGCVTVDRPPGPGSPTGRSPAATSTTAGEHAEPQIERDPARESLRRVGEQPTGTATRPPRPRPTKAAPPPRPAAPALTAPVRPDPAPTPVAPPLPRARPPAAPDPANPDVCALGRQYGKWPPGSPQSRICEDAYGG</sequence>
<evidence type="ECO:0000313" key="3">
    <source>
        <dbReference type="EMBL" id="QRF01112.1"/>
    </source>
</evidence>
<name>A0ABX7E8R9_9ACTN</name>
<protein>
    <recommendedName>
        <fullName evidence="5">Lipoprotein</fullName>
    </recommendedName>
</protein>
<organism evidence="3 4">
    <name type="scientific">Streptomyces koyangensis</name>
    <dbReference type="NCBI Taxonomy" id="188770"/>
    <lineage>
        <taxon>Bacteria</taxon>
        <taxon>Bacillati</taxon>
        <taxon>Actinomycetota</taxon>
        <taxon>Actinomycetes</taxon>
        <taxon>Kitasatosporales</taxon>
        <taxon>Streptomycetaceae</taxon>
        <taxon>Streptomyces</taxon>
        <taxon>Streptomyces aurantiacus group</taxon>
    </lineage>
</organism>
<evidence type="ECO:0000313" key="4">
    <source>
        <dbReference type="Proteomes" id="UP000596311"/>
    </source>
</evidence>
<feature type="signal peptide" evidence="2">
    <location>
        <begin position="1"/>
        <end position="23"/>
    </location>
</feature>
<feature type="chain" id="PRO_5047270347" description="Lipoprotein" evidence="2">
    <location>
        <begin position="24"/>
        <end position="158"/>
    </location>
</feature>
<evidence type="ECO:0000256" key="2">
    <source>
        <dbReference type="SAM" id="SignalP"/>
    </source>
</evidence>
<feature type="region of interest" description="Disordered" evidence="1">
    <location>
        <begin position="28"/>
        <end position="158"/>
    </location>
</feature>
<dbReference type="Proteomes" id="UP000596311">
    <property type="component" value="Chromosome"/>
</dbReference>
<gene>
    <name evidence="3" type="ORF">G9U55_02155</name>
</gene>
<accession>A0ABX7E8R9</accession>
<keyword evidence="2" id="KW-0732">Signal</keyword>
<feature type="compositionally biased region" description="Pro residues" evidence="1">
    <location>
        <begin position="104"/>
        <end position="128"/>
    </location>
</feature>